<dbReference type="PANTHER" id="PTHR30576">
    <property type="entry name" value="COLANIC BIOSYNTHESIS UDP-GLUCOSE LIPID CARRIER TRANSFERASE"/>
    <property type="match status" value="1"/>
</dbReference>
<reference evidence="10 11" key="1">
    <citation type="submission" date="2016-01" db="EMBL/GenBank/DDBJ databases">
        <title>Highly variable Streptococcus oralis are common among viridans streptococci isolated from primates.</title>
        <authorList>
            <person name="Denapaite D."/>
            <person name="Rieger M."/>
            <person name="Koendgen S."/>
            <person name="Brueckner R."/>
            <person name="Ochigava I."/>
            <person name="Kappeler P."/>
            <person name="Maetz-Rensing K."/>
            <person name="Leendertz F."/>
            <person name="Hakenbeck R."/>
        </authorList>
    </citation>
    <scope>NUCLEOTIDE SEQUENCE [LARGE SCALE GENOMIC DNA]</scope>
    <source>
        <strain evidence="10 11">DD03</strain>
    </source>
</reference>
<proteinExistence type="inferred from homology"/>
<organism evidence="10 11">
    <name type="scientific">Streptococcus gallolyticus</name>
    <dbReference type="NCBI Taxonomy" id="315405"/>
    <lineage>
        <taxon>Bacteria</taxon>
        <taxon>Bacillati</taxon>
        <taxon>Bacillota</taxon>
        <taxon>Bacilli</taxon>
        <taxon>Lactobacillales</taxon>
        <taxon>Streptococcaceae</taxon>
        <taxon>Streptococcus</taxon>
    </lineage>
</organism>
<evidence type="ECO:0000256" key="4">
    <source>
        <dbReference type="ARBA" id="ARBA00022679"/>
    </source>
</evidence>
<protein>
    <submittedName>
        <fullName evidence="10">Undecaprenyl-phosphate galactosephosphotransferase</fullName>
        <ecNumber evidence="10">2.7.8.6</ecNumber>
    </submittedName>
</protein>
<evidence type="ECO:0000256" key="3">
    <source>
        <dbReference type="ARBA" id="ARBA00022475"/>
    </source>
</evidence>
<evidence type="ECO:0000313" key="10">
    <source>
        <dbReference type="EMBL" id="KXU05074.1"/>
    </source>
</evidence>
<comment type="caution">
    <text evidence="10">The sequence shown here is derived from an EMBL/GenBank/DDBJ whole genome shotgun (WGS) entry which is preliminary data.</text>
</comment>
<name>A0A139QRC8_9STRE</name>
<keyword evidence="3" id="KW-1003">Cell membrane</keyword>
<evidence type="ECO:0000256" key="5">
    <source>
        <dbReference type="ARBA" id="ARBA00022692"/>
    </source>
</evidence>
<gene>
    <name evidence="10" type="ORF">SGADD03_01727</name>
</gene>
<dbReference type="PATRIC" id="fig|315405.12.peg.2055"/>
<dbReference type="PANTHER" id="PTHR30576:SF4">
    <property type="entry name" value="UNDECAPRENYL-PHOSPHATE GALACTOSE PHOSPHOTRANSFERASE"/>
    <property type="match status" value="1"/>
</dbReference>
<dbReference type="Proteomes" id="UP000071927">
    <property type="component" value="Unassembled WGS sequence"/>
</dbReference>
<feature type="transmembrane region" description="Helical" evidence="8">
    <location>
        <begin position="12"/>
        <end position="35"/>
    </location>
</feature>
<feature type="domain" description="Bacterial sugar transferase" evidence="9">
    <location>
        <begin position="6"/>
        <end position="195"/>
    </location>
</feature>
<dbReference type="EMBL" id="LQXV01000335">
    <property type="protein sequence ID" value="KXU05074.1"/>
    <property type="molecule type" value="Genomic_DNA"/>
</dbReference>
<evidence type="ECO:0000313" key="11">
    <source>
        <dbReference type="Proteomes" id="UP000071927"/>
    </source>
</evidence>
<evidence type="ECO:0000259" key="9">
    <source>
        <dbReference type="Pfam" id="PF02397"/>
    </source>
</evidence>
<evidence type="ECO:0000256" key="6">
    <source>
        <dbReference type="ARBA" id="ARBA00022989"/>
    </source>
</evidence>
<comment type="similarity">
    <text evidence="2">Belongs to the bacterial sugar transferase family.</text>
</comment>
<comment type="subcellular location">
    <subcellularLocation>
        <location evidence="1">Cell membrane</location>
    </subcellularLocation>
</comment>
<sequence>MYKFFKRIIDIIISLCAMIVVIPVIIIVWVVNLFGENKGPVFFRQQRVGKNHKIFYIYKFRSMVVDAEKKLKTDKELYNLYVQNNYKLPPELDPRITKFGSFLRTTSIDELPQFFNILKGDMSLIGPRPVVEEELQEYGDRLDKFLSVTPGAMGYWQASGRSAVGYPERCDVELYYVEHASLLFDLKIFLKNLIGIIKKDGAY</sequence>
<evidence type="ECO:0000256" key="7">
    <source>
        <dbReference type="ARBA" id="ARBA00023136"/>
    </source>
</evidence>
<evidence type="ECO:0000256" key="8">
    <source>
        <dbReference type="SAM" id="Phobius"/>
    </source>
</evidence>
<evidence type="ECO:0000256" key="2">
    <source>
        <dbReference type="ARBA" id="ARBA00006464"/>
    </source>
</evidence>
<dbReference type="GO" id="GO:0005886">
    <property type="term" value="C:plasma membrane"/>
    <property type="evidence" value="ECO:0007669"/>
    <property type="project" value="UniProtKB-SubCell"/>
</dbReference>
<dbReference type="AlphaFoldDB" id="A0A139QRC8"/>
<keyword evidence="7 8" id="KW-0472">Membrane</keyword>
<accession>A0A139QRC8</accession>
<dbReference type="InterPro" id="IPR003362">
    <property type="entry name" value="Bact_transf"/>
</dbReference>
<dbReference type="Pfam" id="PF02397">
    <property type="entry name" value="Bac_transf"/>
    <property type="match status" value="1"/>
</dbReference>
<evidence type="ECO:0000256" key="1">
    <source>
        <dbReference type="ARBA" id="ARBA00004236"/>
    </source>
</evidence>
<keyword evidence="5 8" id="KW-0812">Transmembrane</keyword>
<dbReference type="GO" id="GO:0047360">
    <property type="term" value="F:undecaprenyl-phosphate galactose phosphotransferase activity"/>
    <property type="evidence" value="ECO:0007669"/>
    <property type="project" value="UniProtKB-EC"/>
</dbReference>
<keyword evidence="4 10" id="KW-0808">Transferase</keyword>
<keyword evidence="6 8" id="KW-1133">Transmembrane helix</keyword>
<dbReference type="EC" id="2.7.8.6" evidence="10"/>
<dbReference type="RefSeq" id="WP_269139861.1">
    <property type="nucleotide sequence ID" value="NZ_KQ970577.1"/>
</dbReference>